<proteinExistence type="predicted"/>
<evidence type="ECO:0000313" key="2">
    <source>
        <dbReference type="EMBL" id="VAW55240.1"/>
    </source>
</evidence>
<protein>
    <submittedName>
        <fullName evidence="2">Uncharacterized protein</fullName>
    </submittedName>
</protein>
<keyword evidence="1" id="KW-0472">Membrane</keyword>
<keyword evidence="1" id="KW-0812">Transmembrane</keyword>
<dbReference type="AlphaFoldDB" id="A0A3B0WRM4"/>
<dbReference type="EMBL" id="UOFD01000087">
    <property type="protein sequence ID" value="VAW55240.1"/>
    <property type="molecule type" value="Genomic_DNA"/>
</dbReference>
<feature type="transmembrane region" description="Helical" evidence="1">
    <location>
        <begin position="161"/>
        <end position="184"/>
    </location>
</feature>
<keyword evidence="1" id="KW-1133">Transmembrane helix</keyword>
<gene>
    <name evidence="2" type="ORF">MNBD_GAMMA06-1027</name>
</gene>
<feature type="transmembrane region" description="Helical" evidence="1">
    <location>
        <begin position="136"/>
        <end position="155"/>
    </location>
</feature>
<sequence length="274" mass="31470">MPLTYSSGLQKAKLKIDLSQLMEISLSTYHNNYSVGATRFVNMHHEDEIILANAALDATTDNYEEFDQKIDPAKLGDKLIQKNTLKGSARKFQYYANNHLLLSRIKSKKAKIEEFRVDVAWLSSEPVHSKVVAWKWLSGALASAALAAMFIFFSMNETIDLKYSIIVSTISLTAALIFLLIFIYQIRNEYIFKSHFGGAELFLIENNQPNQEKFKHFFLNLQKRIEKAKAKISVSDRLLGELKMCRRLKDEGIINDKTYTVARTAIFKHEQYKT</sequence>
<name>A0A3B0WRM4_9ZZZZ</name>
<accession>A0A3B0WRM4</accession>
<evidence type="ECO:0000256" key="1">
    <source>
        <dbReference type="SAM" id="Phobius"/>
    </source>
</evidence>
<reference evidence="2" key="1">
    <citation type="submission" date="2018-06" db="EMBL/GenBank/DDBJ databases">
        <authorList>
            <person name="Zhirakovskaya E."/>
        </authorList>
    </citation>
    <scope>NUCLEOTIDE SEQUENCE</scope>
</reference>
<organism evidence="2">
    <name type="scientific">hydrothermal vent metagenome</name>
    <dbReference type="NCBI Taxonomy" id="652676"/>
    <lineage>
        <taxon>unclassified sequences</taxon>
        <taxon>metagenomes</taxon>
        <taxon>ecological metagenomes</taxon>
    </lineage>
</organism>